<gene>
    <name evidence="9" type="ORF">AKJ08_1677</name>
</gene>
<dbReference type="InterPro" id="IPR001608">
    <property type="entry name" value="Ala_racemase_N"/>
</dbReference>
<evidence type="ECO:0000256" key="1">
    <source>
        <dbReference type="ARBA" id="ARBA00000316"/>
    </source>
</evidence>
<protein>
    <recommendedName>
        <fullName evidence="5">Alanine racemase</fullName>
        <ecNumber evidence="5">5.1.1.1</ecNumber>
    </recommendedName>
</protein>
<dbReference type="InterPro" id="IPR000821">
    <property type="entry name" value="Ala_racemase"/>
</dbReference>
<dbReference type="UniPathway" id="UPA00042">
    <property type="reaction ID" value="UER00497"/>
</dbReference>
<dbReference type="Pfam" id="PF00842">
    <property type="entry name" value="Ala_racemase_C"/>
    <property type="match status" value="1"/>
</dbReference>
<feature type="binding site" evidence="5 7">
    <location>
        <position position="314"/>
    </location>
    <ligand>
        <name>substrate</name>
    </ligand>
</feature>
<keyword evidence="3 5" id="KW-0663">Pyridoxal phosphate</keyword>
<dbReference type="SUPFAM" id="SSF51419">
    <property type="entry name" value="PLP-binding barrel"/>
    <property type="match status" value="1"/>
</dbReference>
<dbReference type="PANTHER" id="PTHR30511:SF0">
    <property type="entry name" value="ALANINE RACEMASE, CATABOLIC-RELATED"/>
    <property type="match status" value="1"/>
</dbReference>
<dbReference type="NCBIfam" id="TIGR00492">
    <property type="entry name" value="alr"/>
    <property type="match status" value="1"/>
</dbReference>
<comment type="catalytic activity">
    <reaction evidence="1 5">
        <text>L-alanine = D-alanine</text>
        <dbReference type="Rhea" id="RHEA:20249"/>
        <dbReference type="ChEBI" id="CHEBI:57416"/>
        <dbReference type="ChEBI" id="CHEBI:57972"/>
        <dbReference type="EC" id="5.1.1.1"/>
    </reaction>
</comment>
<evidence type="ECO:0000256" key="6">
    <source>
        <dbReference type="PIRSR" id="PIRSR600821-50"/>
    </source>
</evidence>
<accession>A0A0K1PCP8</accession>
<dbReference type="HAMAP" id="MF_01201">
    <property type="entry name" value="Ala_racemase"/>
    <property type="match status" value="1"/>
</dbReference>
<evidence type="ECO:0000313" key="9">
    <source>
        <dbReference type="EMBL" id="AKU91290.1"/>
    </source>
</evidence>
<dbReference type="GO" id="GO:0005829">
    <property type="term" value="C:cytosol"/>
    <property type="evidence" value="ECO:0007669"/>
    <property type="project" value="TreeGrafter"/>
</dbReference>
<comment type="similarity">
    <text evidence="5">Belongs to the alanine racemase family.</text>
</comment>
<feature type="active site" description="Proton acceptor; specific for L-alanine" evidence="5">
    <location>
        <position position="266"/>
    </location>
</feature>
<dbReference type="GO" id="GO:0030170">
    <property type="term" value="F:pyridoxal phosphate binding"/>
    <property type="evidence" value="ECO:0007669"/>
    <property type="project" value="UniProtKB-UniRule"/>
</dbReference>
<dbReference type="Gene3D" id="2.40.37.10">
    <property type="entry name" value="Lyase, Ornithine Decarboxylase, Chain A, domain 1"/>
    <property type="match status" value="1"/>
</dbReference>
<dbReference type="SMART" id="SM01005">
    <property type="entry name" value="Ala_racemase_C"/>
    <property type="match status" value="1"/>
</dbReference>
<dbReference type="PANTHER" id="PTHR30511">
    <property type="entry name" value="ALANINE RACEMASE"/>
    <property type="match status" value="1"/>
</dbReference>
<comment type="function">
    <text evidence="5">Catalyzes the interconversion of L-alanine and D-alanine. May also act on other amino acids.</text>
</comment>
<dbReference type="STRING" id="1391653.AKJ08_1677"/>
<proteinExistence type="inferred from homology"/>
<evidence type="ECO:0000256" key="3">
    <source>
        <dbReference type="ARBA" id="ARBA00022898"/>
    </source>
</evidence>
<feature type="modified residue" description="N6-(pyridoxal phosphate)lysine" evidence="5 6">
    <location>
        <position position="40"/>
    </location>
</feature>
<name>A0A0K1PCP8_9BACT</name>
<evidence type="ECO:0000313" key="10">
    <source>
        <dbReference type="Proteomes" id="UP000055590"/>
    </source>
</evidence>
<sequence>MWDGRPLRPTIATIDLAALVHNLRQIRAVARDARVLAVVKANAYGHGAVPCARAIAAEGVAFLGVGLVEEGLELRAAGIDTPILVLDGAYADRFDLMLAERLTPVVFRKEQLEGLGAAARSLGLPAVAHLKLDTGMGRVGIQPDELSDFLDAARTHGVDLEGIATHLPNADVEGDPLTSRQMDQLAAAASAMRARGLDPRWIHHANSAALLSREDARGTLVRPGMLLYGSPPAEHLRSRIPLRPVMRLSTAVTHVKELPVGAPVSYGSRWIARRPSRIATLPVGYADGYDRLLSNVGEVLIGGKRVRIAGTVTMDQVMVDVTDVERVTVGDEAVLIGAQGDDEIRAEELARACGTIHYEIFCGIGPRVPRRFVGG</sequence>
<dbReference type="PROSITE" id="PS00395">
    <property type="entry name" value="ALANINE_RACEMASE"/>
    <property type="match status" value="1"/>
</dbReference>
<dbReference type="GO" id="GO:0008784">
    <property type="term" value="F:alanine racemase activity"/>
    <property type="evidence" value="ECO:0007669"/>
    <property type="project" value="UniProtKB-UniRule"/>
</dbReference>
<dbReference type="InterPro" id="IPR011079">
    <property type="entry name" value="Ala_racemase_C"/>
</dbReference>
<comment type="pathway">
    <text evidence="5">Amino-acid biosynthesis; D-alanine biosynthesis; D-alanine from L-alanine: step 1/1.</text>
</comment>
<dbReference type="SUPFAM" id="SSF50621">
    <property type="entry name" value="Alanine racemase C-terminal domain-like"/>
    <property type="match status" value="1"/>
</dbReference>
<evidence type="ECO:0000256" key="5">
    <source>
        <dbReference type="HAMAP-Rule" id="MF_01201"/>
    </source>
</evidence>
<dbReference type="InterPro" id="IPR020622">
    <property type="entry name" value="Ala_racemase_pyridoxalP-BS"/>
</dbReference>
<dbReference type="CDD" id="cd00430">
    <property type="entry name" value="PLPDE_III_AR"/>
    <property type="match status" value="1"/>
</dbReference>
<keyword evidence="4 5" id="KW-0413">Isomerase</keyword>
<dbReference type="AlphaFoldDB" id="A0A0K1PCP8"/>
<dbReference type="Gene3D" id="3.20.20.10">
    <property type="entry name" value="Alanine racemase"/>
    <property type="match status" value="1"/>
</dbReference>
<dbReference type="PATRIC" id="fig|1391653.3.peg.1759"/>
<feature type="active site" description="Proton acceptor; specific for D-alanine" evidence="5">
    <location>
        <position position="40"/>
    </location>
</feature>
<dbReference type="Pfam" id="PF01168">
    <property type="entry name" value="Ala_racemase_N"/>
    <property type="match status" value="1"/>
</dbReference>
<evidence type="ECO:0000256" key="7">
    <source>
        <dbReference type="PIRSR" id="PIRSR600821-52"/>
    </source>
</evidence>
<dbReference type="FunFam" id="3.20.20.10:FF:000002">
    <property type="entry name" value="Alanine racemase"/>
    <property type="match status" value="1"/>
</dbReference>
<dbReference type="InterPro" id="IPR009006">
    <property type="entry name" value="Ala_racemase/Decarboxylase_C"/>
</dbReference>
<dbReference type="EMBL" id="CP012332">
    <property type="protein sequence ID" value="AKU91290.1"/>
    <property type="molecule type" value="Genomic_DNA"/>
</dbReference>
<dbReference type="Proteomes" id="UP000055590">
    <property type="component" value="Chromosome"/>
</dbReference>
<evidence type="ECO:0000256" key="4">
    <source>
        <dbReference type="ARBA" id="ARBA00023235"/>
    </source>
</evidence>
<organism evidence="9 10">
    <name type="scientific">Vulgatibacter incomptus</name>
    <dbReference type="NCBI Taxonomy" id="1391653"/>
    <lineage>
        <taxon>Bacteria</taxon>
        <taxon>Pseudomonadati</taxon>
        <taxon>Myxococcota</taxon>
        <taxon>Myxococcia</taxon>
        <taxon>Myxococcales</taxon>
        <taxon>Cystobacterineae</taxon>
        <taxon>Vulgatibacteraceae</taxon>
        <taxon>Vulgatibacter</taxon>
    </lineage>
</organism>
<feature type="domain" description="Alanine racemase C-terminal" evidence="8">
    <location>
        <begin position="245"/>
        <end position="373"/>
    </location>
</feature>
<keyword evidence="10" id="KW-1185">Reference proteome</keyword>
<dbReference type="PRINTS" id="PR00992">
    <property type="entry name" value="ALARACEMASE"/>
</dbReference>
<dbReference type="EC" id="5.1.1.1" evidence="5"/>
<dbReference type="InterPro" id="IPR029066">
    <property type="entry name" value="PLP-binding_barrel"/>
</dbReference>
<evidence type="ECO:0000259" key="8">
    <source>
        <dbReference type="SMART" id="SM01005"/>
    </source>
</evidence>
<comment type="cofactor">
    <cofactor evidence="2 5 6">
        <name>pyridoxal 5'-phosphate</name>
        <dbReference type="ChEBI" id="CHEBI:597326"/>
    </cofactor>
</comment>
<dbReference type="KEGG" id="vin:AKJ08_1677"/>
<feature type="binding site" evidence="5 7">
    <location>
        <position position="138"/>
    </location>
    <ligand>
        <name>substrate</name>
    </ligand>
</feature>
<dbReference type="GO" id="GO:0030632">
    <property type="term" value="P:D-alanine biosynthetic process"/>
    <property type="evidence" value="ECO:0007669"/>
    <property type="project" value="UniProtKB-UniRule"/>
</dbReference>
<reference evidence="9 10" key="1">
    <citation type="submission" date="2015-08" db="EMBL/GenBank/DDBJ databases">
        <authorList>
            <person name="Babu N.S."/>
            <person name="Beckwith C.J."/>
            <person name="Beseler K.G."/>
            <person name="Brison A."/>
            <person name="Carone J.V."/>
            <person name="Caskin T.P."/>
            <person name="Diamond M."/>
            <person name="Durham M.E."/>
            <person name="Foxe J.M."/>
            <person name="Go M."/>
            <person name="Henderson B.A."/>
            <person name="Jones I.B."/>
            <person name="McGettigan J.A."/>
            <person name="Micheletti S.J."/>
            <person name="Nasrallah M.E."/>
            <person name="Ortiz D."/>
            <person name="Piller C.R."/>
            <person name="Privatt S.R."/>
            <person name="Schneider S.L."/>
            <person name="Sharp S."/>
            <person name="Smith T.C."/>
            <person name="Stanton J.D."/>
            <person name="Ullery H.E."/>
            <person name="Wilson R.J."/>
            <person name="Serrano M.G."/>
            <person name="Buck G."/>
            <person name="Lee V."/>
            <person name="Wang Y."/>
            <person name="Carvalho R."/>
            <person name="Voegtly L."/>
            <person name="Shi R."/>
            <person name="Duckworth R."/>
            <person name="Johnson A."/>
            <person name="Loviza R."/>
            <person name="Walstead R."/>
            <person name="Shah Z."/>
            <person name="Kiflezghi M."/>
            <person name="Wade K."/>
            <person name="Ball S.L."/>
            <person name="Bradley K.W."/>
            <person name="Asai D.J."/>
            <person name="Bowman C.A."/>
            <person name="Russell D.A."/>
            <person name="Pope W.H."/>
            <person name="Jacobs-Sera D."/>
            <person name="Hendrix R.W."/>
            <person name="Hatfull G.F."/>
        </authorList>
    </citation>
    <scope>NUCLEOTIDE SEQUENCE [LARGE SCALE GENOMIC DNA]</scope>
    <source>
        <strain evidence="9 10">DSM 27710</strain>
    </source>
</reference>
<evidence type="ECO:0000256" key="2">
    <source>
        <dbReference type="ARBA" id="ARBA00001933"/>
    </source>
</evidence>